<feature type="transmembrane region" description="Helical" evidence="6">
    <location>
        <begin position="34"/>
        <end position="54"/>
    </location>
</feature>
<dbReference type="GO" id="GO:0015658">
    <property type="term" value="F:branched-chain amino acid transmembrane transporter activity"/>
    <property type="evidence" value="ECO:0007669"/>
    <property type="project" value="InterPro"/>
</dbReference>
<dbReference type="EMBL" id="JFKB01000008">
    <property type="protein sequence ID" value="OSQ47498.1"/>
    <property type="molecule type" value="Genomic_DNA"/>
</dbReference>
<dbReference type="InterPro" id="IPR043428">
    <property type="entry name" value="LivM-like"/>
</dbReference>
<dbReference type="Proteomes" id="UP000193396">
    <property type="component" value="Unassembled WGS sequence"/>
</dbReference>
<evidence type="ECO:0000256" key="6">
    <source>
        <dbReference type="SAM" id="Phobius"/>
    </source>
</evidence>
<comment type="caution">
    <text evidence="7">The sequence shown here is derived from an EMBL/GenBank/DDBJ whole genome shotgun (WGS) entry which is preliminary data.</text>
</comment>
<proteinExistence type="predicted"/>
<protein>
    <submittedName>
        <fullName evidence="7">ABC transporter permease</fullName>
    </submittedName>
</protein>
<evidence type="ECO:0000256" key="1">
    <source>
        <dbReference type="ARBA" id="ARBA00004651"/>
    </source>
</evidence>
<dbReference type="STRING" id="1293890.TALK_13365"/>
<dbReference type="PANTHER" id="PTHR30482:SF10">
    <property type="entry name" value="HIGH-AFFINITY BRANCHED-CHAIN AMINO ACID TRANSPORT PROTEIN BRAE"/>
    <property type="match status" value="1"/>
</dbReference>
<keyword evidence="5 6" id="KW-0472">Membrane</keyword>
<feature type="transmembrane region" description="Helical" evidence="6">
    <location>
        <begin position="225"/>
        <end position="243"/>
    </location>
</feature>
<name>A0A1Y2LD50_9PROT</name>
<reference evidence="7 8" key="1">
    <citation type="submission" date="2014-03" db="EMBL/GenBank/DDBJ databases">
        <title>The draft genome sequence of Thalassospira alkalitolerans JCM 18968.</title>
        <authorList>
            <person name="Lai Q."/>
            <person name="Shao Z."/>
        </authorList>
    </citation>
    <scope>NUCLEOTIDE SEQUENCE [LARGE SCALE GENOMIC DNA]</scope>
    <source>
        <strain evidence="7 8">JCM 18968</strain>
    </source>
</reference>
<keyword evidence="3 6" id="KW-0812">Transmembrane</keyword>
<comment type="subcellular location">
    <subcellularLocation>
        <location evidence="1">Cell membrane</location>
        <topology evidence="1">Multi-pass membrane protein</topology>
    </subcellularLocation>
</comment>
<feature type="transmembrane region" description="Helical" evidence="6">
    <location>
        <begin position="66"/>
        <end position="83"/>
    </location>
</feature>
<keyword evidence="4 6" id="KW-1133">Transmembrane helix</keyword>
<evidence type="ECO:0000256" key="4">
    <source>
        <dbReference type="ARBA" id="ARBA00022989"/>
    </source>
</evidence>
<evidence type="ECO:0000313" key="7">
    <source>
        <dbReference type="EMBL" id="OSQ47498.1"/>
    </source>
</evidence>
<accession>A0A1Y2LD50</accession>
<dbReference type="AlphaFoldDB" id="A0A1Y2LD50"/>
<evidence type="ECO:0000256" key="3">
    <source>
        <dbReference type="ARBA" id="ARBA00022692"/>
    </source>
</evidence>
<keyword evidence="8" id="KW-1185">Reference proteome</keyword>
<dbReference type="CDD" id="cd06581">
    <property type="entry name" value="TM_PBP1_LivM_like"/>
    <property type="match status" value="1"/>
</dbReference>
<dbReference type="OrthoDB" id="9810505at2"/>
<gene>
    <name evidence="7" type="ORF">TALK_13365</name>
</gene>
<keyword evidence="2" id="KW-1003">Cell membrane</keyword>
<feature type="transmembrane region" description="Helical" evidence="6">
    <location>
        <begin position="282"/>
        <end position="301"/>
    </location>
</feature>
<feature type="transmembrane region" description="Helical" evidence="6">
    <location>
        <begin position="115"/>
        <end position="135"/>
    </location>
</feature>
<feature type="transmembrane region" description="Helical" evidence="6">
    <location>
        <begin position="351"/>
        <end position="370"/>
    </location>
</feature>
<feature type="transmembrane region" description="Helical" evidence="6">
    <location>
        <begin position="89"/>
        <end position="108"/>
    </location>
</feature>
<evidence type="ECO:0000256" key="5">
    <source>
        <dbReference type="ARBA" id="ARBA00023136"/>
    </source>
</evidence>
<sequence>MTQSLKDKLVILLLAALGTAFMVTFIAIEEQTEIFALLLVAAALIVAAAKFGVIKAISQCLSRNEKLMNGAVIAAVLVVVFWFREDHFPLLMIATVMMYVIACFGLNMQFGYTGVVNFAGAAFFGIGCYTAAVLGDTSVPLLMVIALGGIAAAIIGSILIIPVLRTRGHYAAVVTIAFGLLFRTFLEVNDTLGGPQGLRVPGMNLFGWDFNSNIEISENIELSFYMNYVILALIMVILAFVLMRRIERSWIGLNFDAVRLDETAAACFGIDIKRWKITAFTLGNFLAGTAGALYAMMLGFIAPSNFAFSDSLILVSIVLLGGMGSLWGTILAAGLVVLLPEKLQAIQEYRFLIYAIVMILILLFRPQGILPRGLRAYIPGWRG</sequence>
<dbReference type="PANTHER" id="PTHR30482">
    <property type="entry name" value="HIGH-AFFINITY BRANCHED-CHAIN AMINO ACID TRANSPORT SYSTEM PERMEASE"/>
    <property type="match status" value="1"/>
</dbReference>
<dbReference type="RefSeq" id="WP_085619619.1">
    <property type="nucleotide sequence ID" value="NZ_CAXBPE010000008.1"/>
</dbReference>
<dbReference type="GO" id="GO:0005886">
    <property type="term" value="C:plasma membrane"/>
    <property type="evidence" value="ECO:0007669"/>
    <property type="project" value="UniProtKB-SubCell"/>
</dbReference>
<feature type="transmembrane region" description="Helical" evidence="6">
    <location>
        <begin position="141"/>
        <end position="161"/>
    </location>
</feature>
<feature type="transmembrane region" description="Helical" evidence="6">
    <location>
        <begin position="9"/>
        <end position="28"/>
    </location>
</feature>
<organism evidence="7 8">
    <name type="scientific">Thalassospira alkalitolerans</name>
    <dbReference type="NCBI Taxonomy" id="1293890"/>
    <lineage>
        <taxon>Bacteria</taxon>
        <taxon>Pseudomonadati</taxon>
        <taxon>Pseudomonadota</taxon>
        <taxon>Alphaproteobacteria</taxon>
        <taxon>Rhodospirillales</taxon>
        <taxon>Thalassospiraceae</taxon>
        <taxon>Thalassospira</taxon>
    </lineage>
</organism>
<dbReference type="Pfam" id="PF02653">
    <property type="entry name" value="BPD_transp_2"/>
    <property type="match status" value="1"/>
</dbReference>
<evidence type="ECO:0000256" key="2">
    <source>
        <dbReference type="ARBA" id="ARBA00022475"/>
    </source>
</evidence>
<feature type="transmembrane region" description="Helical" evidence="6">
    <location>
        <begin position="313"/>
        <end position="339"/>
    </location>
</feature>
<evidence type="ECO:0000313" key="8">
    <source>
        <dbReference type="Proteomes" id="UP000193396"/>
    </source>
</evidence>
<dbReference type="InterPro" id="IPR001851">
    <property type="entry name" value="ABC_transp_permease"/>
</dbReference>
<feature type="transmembrane region" description="Helical" evidence="6">
    <location>
        <begin position="168"/>
        <end position="186"/>
    </location>
</feature>